<dbReference type="AlphaFoldDB" id="A0A642V154"/>
<evidence type="ECO:0000259" key="6">
    <source>
        <dbReference type="SMART" id="SM00829"/>
    </source>
</evidence>
<dbReference type="GO" id="GO:0008270">
    <property type="term" value="F:zinc ion binding"/>
    <property type="evidence" value="ECO:0007669"/>
    <property type="project" value="InterPro"/>
</dbReference>
<reference evidence="7 8" key="1">
    <citation type="submission" date="2019-07" db="EMBL/GenBank/DDBJ databases">
        <title>Genome assembly of two rare yeast pathogens: Diutina rugosa and Trichomonascus ciferrii.</title>
        <authorList>
            <person name="Mixao V."/>
            <person name="Saus E."/>
            <person name="Hansen A."/>
            <person name="Lass-Flor C."/>
            <person name="Gabaldon T."/>
        </authorList>
    </citation>
    <scope>NUCLEOTIDE SEQUENCE [LARGE SCALE GENOMIC DNA]</scope>
    <source>
        <strain evidence="7 8">CBS 613</strain>
    </source>
</reference>
<dbReference type="InterPro" id="IPR020843">
    <property type="entry name" value="ER"/>
</dbReference>
<sequence length="367" mass="39769">MAAPDKFKGFGVSSHEQWNHPKLVEYQRRTINPTDVCVAVDACGICGSDLHVIKGAWASPLRRKDLVVGHEIIGRVVAIGGEVSEFEIGQRVGIGAAAFACGECRRCHHDNEQYCHKKVGTYNTVDPYADGYVTQGGYASHCVASQQFVFAIPDAIESKHAAPLMCAGLTVYSPLSRNVGYERRKQVGIIGLGGLGHLAVMFAHHMGHEVTVFSRSSAKKDQAFQLGADHFVATGEEEGWPQARSDTFDFILNCASGVDGLALEDYVSTLAVHGKIVSVGLPPSGDKFEVSPSTFLRSGSSFGASLLGSKDEANRMLKLVAENGIKPWIEEVPISEEGCHEALTRCDKGDVRYRFVFTDFDKAFGNK</sequence>
<dbReference type="Proteomes" id="UP000449547">
    <property type="component" value="Unassembled WGS sequence"/>
</dbReference>
<dbReference type="OMA" id="GHMAIMI"/>
<dbReference type="GO" id="GO:0016616">
    <property type="term" value="F:oxidoreductase activity, acting on the CH-OH group of donors, NAD or NADP as acceptor"/>
    <property type="evidence" value="ECO:0007669"/>
    <property type="project" value="InterPro"/>
</dbReference>
<dbReference type="OrthoDB" id="1879366at2759"/>
<dbReference type="InterPro" id="IPR036291">
    <property type="entry name" value="NAD(P)-bd_dom_sf"/>
</dbReference>
<evidence type="ECO:0000313" key="7">
    <source>
        <dbReference type="EMBL" id="KAA8905707.1"/>
    </source>
</evidence>
<dbReference type="InterPro" id="IPR002328">
    <property type="entry name" value="ADH_Zn_CS"/>
</dbReference>
<keyword evidence="4" id="KW-0560">Oxidoreductase</keyword>
<keyword evidence="3 5" id="KW-0862">Zinc</keyword>
<gene>
    <name evidence="7" type="ORF">DIURU_001369</name>
</gene>
<protein>
    <recommendedName>
        <fullName evidence="6">Enoyl reductase (ER) domain-containing protein</fullName>
    </recommendedName>
</protein>
<dbReference type="Gene3D" id="3.90.180.10">
    <property type="entry name" value="Medium-chain alcohol dehydrogenases, catalytic domain"/>
    <property type="match status" value="1"/>
</dbReference>
<dbReference type="EMBL" id="SWFT01000042">
    <property type="protein sequence ID" value="KAA8905707.1"/>
    <property type="molecule type" value="Genomic_DNA"/>
</dbReference>
<evidence type="ECO:0000256" key="1">
    <source>
        <dbReference type="ARBA" id="ARBA00001947"/>
    </source>
</evidence>
<evidence type="ECO:0000256" key="3">
    <source>
        <dbReference type="ARBA" id="ARBA00022833"/>
    </source>
</evidence>
<comment type="caution">
    <text evidence="7">The sequence shown here is derived from an EMBL/GenBank/DDBJ whole genome shotgun (WGS) entry which is preliminary data.</text>
</comment>
<dbReference type="GeneID" id="54780022"/>
<evidence type="ECO:0000256" key="5">
    <source>
        <dbReference type="RuleBase" id="RU361277"/>
    </source>
</evidence>
<feature type="domain" description="Enoyl reductase (ER)" evidence="6">
    <location>
        <begin position="11"/>
        <end position="357"/>
    </location>
</feature>
<accession>A0A642V154</accession>
<dbReference type="VEuPathDB" id="FungiDB:DIURU_001369"/>
<dbReference type="PANTHER" id="PTHR42683">
    <property type="entry name" value="ALDEHYDE REDUCTASE"/>
    <property type="match status" value="1"/>
</dbReference>
<organism evidence="7 8">
    <name type="scientific">Diutina rugosa</name>
    <name type="common">Yeast</name>
    <name type="synonym">Candida rugosa</name>
    <dbReference type="NCBI Taxonomy" id="5481"/>
    <lineage>
        <taxon>Eukaryota</taxon>
        <taxon>Fungi</taxon>
        <taxon>Dikarya</taxon>
        <taxon>Ascomycota</taxon>
        <taxon>Saccharomycotina</taxon>
        <taxon>Pichiomycetes</taxon>
        <taxon>Debaryomycetaceae</taxon>
        <taxon>Diutina</taxon>
    </lineage>
</organism>
<evidence type="ECO:0000256" key="4">
    <source>
        <dbReference type="ARBA" id="ARBA00023002"/>
    </source>
</evidence>
<dbReference type="Gene3D" id="3.40.50.720">
    <property type="entry name" value="NAD(P)-binding Rossmann-like Domain"/>
    <property type="match status" value="1"/>
</dbReference>
<dbReference type="SUPFAM" id="SSF51735">
    <property type="entry name" value="NAD(P)-binding Rossmann-fold domains"/>
    <property type="match status" value="1"/>
</dbReference>
<dbReference type="CDD" id="cd05283">
    <property type="entry name" value="CAD1"/>
    <property type="match status" value="1"/>
</dbReference>
<dbReference type="InterPro" id="IPR011032">
    <property type="entry name" value="GroES-like_sf"/>
</dbReference>
<evidence type="ECO:0000313" key="8">
    <source>
        <dbReference type="Proteomes" id="UP000449547"/>
    </source>
</evidence>
<comment type="similarity">
    <text evidence="5">Belongs to the zinc-containing alcohol dehydrogenase family.</text>
</comment>
<dbReference type="InterPro" id="IPR047109">
    <property type="entry name" value="CAD-like"/>
</dbReference>
<keyword evidence="2 5" id="KW-0479">Metal-binding</keyword>
<comment type="cofactor">
    <cofactor evidence="1 5">
        <name>Zn(2+)</name>
        <dbReference type="ChEBI" id="CHEBI:29105"/>
    </cofactor>
</comment>
<dbReference type="Pfam" id="PF00107">
    <property type="entry name" value="ADH_zinc_N"/>
    <property type="match status" value="1"/>
</dbReference>
<name>A0A642V154_DIURU</name>
<dbReference type="FunFam" id="3.40.50.720:FF:000022">
    <property type="entry name" value="Cinnamyl alcohol dehydrogenase"/>
    <property type="match status" value="1"/>
</dbReference>
<dbReference type="InterPro" id="IPR013149">
    <property type="entry name" value="ADH-like_C"/>
</dbReference>
<dbReference type="Pfam" id="PF08240">
    <property type="entry name" value="ADH_N"/>
    <property type="match status" value="1"/>
</dbReference>
<proteinExistence type="inferred from homology"/>
<dbReference type="SMART" id="SM00829">
    <property type="entry name" value="PKS_ER"/>
    <property type="match status" value="1"/>
</dbReference>
<dbReference type="PROSITE" id="PS00059">
    <property type="entry name" value="ADH_ZINC"/>
    <property type="match status" value="1"/>
</dbReference>
<keyword evidence="8" id="KW-1185">Reference proteome</keyword>
<dbReference type="InterPro" id="IPR013154">
    <property type="entry name" value="ADH-like_N"/>
</dbReference>
<evidence type="ECO:0000256" key="2">
    <source>
        <dbReference type="ARBA" id="ARBA00022723"/>
    </source>
</evidence>
<dbReference type="RefSeq" id="XP_034013817.1">
    <property type="nucleotide sequence ID" value="XM_034153904.1"/>
</dbReference>
<dbReference type="SUPFAM" id="SSF50129">
    <property type="entry name" value="GroES-like"/>
    <property type="match status" value="1"/>
</dbReference>